<dbReference type="PANTHER" id="PTHR42937">
    <property type="match status" value="1"/>
</dbReference>
<sequence>MGVVEVNAINSTRYQPTGEKADVSAFSPDVARRVREYHESFPMYEPTPLANLPALAKRLGVGSIMVKDESKRFGLNAFKVLGGSYAIGSLIAQRLGLSELSWDALQAARRRGALDGMTFITATDGNHGRGVAWTAGQLGCRAIVYMPRGSAAERLENIRATGAEACILDLPYDDVVRRAAAEACENGWTLVQDTAFDGYEEIPKRIMQGYLTMGEELAQQLRDEPPTHVFVQSGVGSFPAALTAWFAARYGERRPTVVTVEPHTADCVFRTAQANDGSRHFVTGEMKTISAGLACGEPNPLAWEILKSFGEYYLSIPDEITMRAMRILGNPMPGDCRVVSGESGAAGFAAAVEILENSAYAPLRRAMGLDSRAKILCISTEGDTDRENYRRIVWG</sequence>
<comment type="cofactor">
    <cofactor evidence="1">
        <name>pyridoxal 5'-phosphate</name>
        <dbReference type="ChEBI" id="CHEBI:597326"/>
    </cofactor>
</comment>
<dbReference type="GO" id="GO:0008838">
    <property type="term" value="F:diaminopropionate ammonia-lyase activity"/>
    <property type="evidence" value="ECO:0007669"/>
    <property type="project" value="UniProtKB-EC"/>
</dbReference>
<dbReference type="EC" id="4.3.1.15" evidence="4"/>
<dbReference type="Pfam" id="PF00291">
    <property type="entry name" value="PALP"/>
    <property type="match status" value="1"/>
</dbReference>
<dbReference type="GO" id="GO:0030170">
    <property type="term" value="F:pyridoxal phosphate binding"/>
    <property type="evidence" value="ECO:0007669"/>
    <property type="project" value="InterPro"/>
</dbReference>
<feature type="domain" description="Tryptophan synthase beta chain-like PALP" evidence="3">
    <location>
        <begin position="44"/>
        <end position="356"/>
    </location>
</feature>
<accession>A0A926HUA0</accession>
<organism evidence="4 5">
    <name type="scientific">Feifania hominis</name>
    <dbReference type="NCBI Taxonomy" id="2763660"/>
    <lineage>
        <taxon>Bacteria</taxon>
        <taxon>Bacillati</taxon>
        <taxon>Bacillota</taxon>
        <taxon>Clostridia</taxon>
        <taxon>Eubacteriales</taxon>
        <taxon>Feifaniaceae</taxon>
        <taxon>Feifania</taxon>
    </lineage>
</organism>
<dbReference type="InterPro" id="IPR036052">
    <property type="entry name" value="TrpB-like_PALP_sf"/>
</dbReference>
<dbReference type="NCBIfam" id="TIGR01747">
    <property type="entry name" value="diampropi_NH3ly"/>
    <property type="match status" value="1"/>
</dbReference>
<comment type="caution">
    <text evidence="4">The sequence shown here is derived from an EMBL/GenBank/DDBJ whole genome shotgun (WGS) entry which is preliminary data.</text>
</comment>
<keyword evidence="5" id="KW-1185">Reference proteome</keyword>
<dbReference type="NCBIfam" id="NF006058">
    <property type="entry name" value="PRK08206.1"/>
    <property type="match status" value="1"/>
</dbReference>
<keyword evidence="2" id="KW-0663">Pyridoxal phosphate</keyword>
<dbReference type="SUPFAM" id="SSF53686">
    <property type="entry name" value="Tryptophan synthase beta subunit-like PLP-dependent enzymes"/>
    <property type="match status" value="1"/>
</dbReference>
<protein>
    <submittedName>
        <fullName evidence="4">Diaminopropionate ammonia-lyase</fullName>
        <ecNumber evidence="4">4.3.1.15</ecNumber>
    </submittedName>
</protein>
<gene>
    <name evidence="4" type="ORF">H8695_05205</name>
</gene>
<evidence type="ECO:0000256" key="1">
    <source>
        <dbReference type="ARBA" id="ARBA00001933"/>
    </source>
</evidence>
<evidence type="ECO:0000313" key="5">
    <source>
        <dbReference type="Proteomes" id="UP000620366"/>
    </source>
</evidence>
<dbReference type="Proteomes" id="UP000620366">
    <property type="component" value="Unassembled WGS sequence"/>
</dbReference>
<keyword evidence="4" id="KW-0456">Lyase</keyword>
<reference evidence="4" key="1">
    <citation type="submission" date="2020-08" db="EMBL/GenBank/DDBJ databases">
        <title>Genome public.</title>
        <authorList>
            <person name="Liu C."/>
            <person name="Sun Q."/>
        </authorList>
    </citation>
    <scope>NUCLEOTIDE SEQUENCE</scope>
    <source>
        <strain evidence="4">BX7</strain>
    </source>
</reference>
<evidence type="ECO:0000259" key="3">
    <source>
        <dbReference type="Pfam" id="PF00291"/>
    </source>
</evidence>
<dbReference type="InterPro" id="IPR010081">
    <property type="entry name" value="DiNH2opropionate_NH3_lyase"/>
</dbReference>
<proteinExistence type="predicted"/>
<dbReference type="Gene3D" id="3.40.50.1100">
    <property type="match status" value="2"/>
</dbReference>
<dbReference type="PANTHER" id="PTHR42937:SF1">
    <property type="entry name" value="DIAMINOPROPIONATE AMMONIA-LYASE"/>
    <property type="match status" value="1"/>
</dbReference>
<dbReference type="AlphaFoldDB" id="A0A926HUA0"/>
<dbReference type="GO" id="GO:1901605">
    <property type="term" value="P:alpha-amino acid metabolic process"/>
    <property type="evidence" value="ECO:0007669"/>
    <property type="project" value="UniProtKB-ARBA"/>
</dbReference>
<dbReference type="EMBL" id="JACRSP010000002">
    <property type="protein sequence ID" value="MBC8536088.1"/>
    <property type="molecule type" value="Genomic_DNA"/>
</dbReference>
<dbReference type="CDD" id="cd00640">
    <property type="entry name" value="Trp-synth-beta_II"/>
    <property type="match status" value="1"/>
</dbReference>
<name>A0A926HUA0_9FIRM</name>
<evidence type="ECO:0000256" key="2">
    <source>
        <dbReference type="ARBA" id="ARBA00022898"/>
    </source>
</evidence>
<evidence type="ECO:0000313" key="4">
    <source>
        <dbReference type="EMBL" id="MBC8536088.1"/>
    </source>
</evidence>
<dbReference type="InterPro" id="IPR001926">
    <property type="entry name" value="TrpB-like_PALP"/>
</dbReference>